<dbReference type="InterPro" id="IPR005902">
    <property type="entry name" value="HU_DNA-bd_put"/>
</dbReference>
<evidence type="ECO:0000313" key="5">
    <source>
        <dbReference type="Proteomes" id="UP000782901"/>
    </source>
</evidence>
<feature type="region of interest" description="Disordered" evidence="2">
    <location>
        <begin position="133"/>
        <end position="161"/>
    </location>
</feature>
<dbReference type="NCBIfam" id="TIGR01201">
    <property type="entry name" value="HU_rel"/>
    <property type="match status" value="1"/>
</dbReference>
<dbReference type="Proteomes" id="UP000782901">
    <property type="component" value="Unassembled WGS sequence"/>
</dbReference>
<dbReference type="Pfam" id="PF18291">
    <property type="entry name" value="HU-HIG"/>
    <property type="match status" value="1"/>
</dbReference>
<keyword evidence="1 4" id="KW-0238">DNA-binding</keyword>
<reference evidence="4" key="1">
    <citation type="submission" date="2021-02" db="EMBL/GenBank/DDBJ databases">
        <title>Infant gut strain persistence is associated with maternal origin, phylogeny, and functional potential including surface adhesion and iron acquisition.</title>
        <authorList>
            <person name="Lou Y.C."/>
        </authorList>
    </citation>
    <scope>NUCLEOTIDE SEQUENCE</scope>
    <source>
        <strain evidence="4">L3_082_243G1_dasL3_082_243G1_maxbin2.maxbin.015s ta_sub</strain>
    </source>
</reference>
<evidence type="ECO:0000313" key="4">
    <source>
        <dbReference type="EMBL" id="MBS5412082.1"/>
    </source>
</evidence>
<dbReference type="Gene3D" id="4.10.520.10">
    <property type="entry name" value="IHF-like DNA-binding proteins"/>
    <property type="match status" value="1"/>
</dbReference>
<gene>
    <name evidence="4" type="ORF">KHY35_15445</name>
</gene>
<comment type="caution">
    <text evidence="4">The sequence shown here is derived from an EMBL/GenBank/DDBJ whole genome shotgun (WGS) entry which is preliminary data.</text>
</comment>
<dbReference type="EMBL" id="JAGZEE010000023">
    <property type="protein sequence ID" value="MBS5412082.1"/>
    <property type="molecule type" value="Genomic_DNA"/>
</dbReference>
<dbReference type="GO" id="GO:0003677">
    <property type="term" value="F:DNA binding"/>
    <property type="evidence" value="ECO:0007669"/>
    <property type="project" value="UniProtKB-KW"/>
</dbReference>
<dbReference type="SUPFAM" id="SSF47729">
    <property type="entry name" value="IHF-like DNA-binding proteins"/>
    <property type="match status" value="1"/>
</dbReference>
<dbReference type="AlphaFoldDB" id="A0A943DTY9"/>
<dbReference type="InterPro" id="IPR041607">
    <property type="entry name" value="HU-HIG"/>
</dbReference>
<protein>
    <submittedName>
        <fullName evidence="4">HU family DNA-binding protein</fullName>
    </submittedName>
</protein>
<feature type="domain" description="HU" evidence="3">
    <location>
        <begin position="1"/>
        <end position="124"/>
    </location>
</feature>
<evidence type="ECO:0000256" key="1">
    <source>
        <dbReference type="ARBA" id="ARBA00023125"/>
    </source>
</evidence>
<proteinExistence type="predicted"/>
<organism evidence="4 5">
    <name type="scientific">Bacteroides thetaiotaomicron</name>
    <dbReference type="NCBI Taxonomy" id="818"/>
    <lineage>
        <taxon>Bacteria</taxon>
        <taxon>Pseudomonadati</taxon>
        <taxon>Bacteroidota</taxon>
        <taxon>Bacteroidia</taxon>
        <taxon>Bacteroidales</taxon>
        <taxon>Bacteroidaceae</taxon>
        <taxon>Bacteroides</taxon>
    </lineage>
</organism>
<dbReference type="InterPro" id="IPR010992">
    <property type="entry name" value="IHF-like_DNA-bd_dom_sf"/>
</dbReference>
<name>A0A943DTY9_BACT4</name>
<accession>A0A943DTY9</accession>
<evidence type="ECO:0000256" key="2">
    <source>
        <dbReference type="SAM" id="MobiDB-lite"/>
    </source>
</evidence>
<feature type="compositionally biased region" description="Acidic residues" evidence="2">
    <location>
        <begin position="152"/>
        <end position="161"/>
    </location>
</feature>
<dbReference type="RefSeq" id="WP_234117693.1">
    <property type="nucleotide sequence ID" value="NZ_JAHYNQ010000001.1"/>
</dbReference>
<sequence length="161" mass="17749">MSQKYVLVARKNPLKPLETAKFYATAHSNRKVDTDEVIKRISERSSYSIGELKGCITEFLLEIKNQLELGNIVILGDLGRFRVTIVTGTATETAKEFKASSCIKISRVRFHPGSMLMDMCKAMKYSLIKAGKEEGDDDDVVDPNPNPNPGGGDEEAPDPTV</sequence>
<evidence type="ECO:0000259" key="3">
    <source>
        <dbReference type="Pfam" id="PF18291"/>
    </source>
</evidence>